<organism evidence="7">
    <name type="scientific">Clastoptera arizonana</name>
    <name type="common">Arizona spittle bug</name>
    <dbReference type="NCBI Taxonomy" id="38151"/>
    <lineage>
        <taxon>Eukaryota</taxon>
        <taxon>Metazoa</taxon>
        <taxon>Ecdysozoa</taxon>
        <taxon>Arthropoda</taxon>
        <taxon>Hexapoda</taxon>
        <taxon>Insecta</taxon>
        <taxon>Pterygota</taxon>
        <taxon>Neoptera</taxon>
        <taxon>Paraneoptera</taxon>
        <taxon>Hemiptera</taxon>
        <taxon>Auchenorrhyncha</taxon>
        <taxon>Cercopoidea</taxon>
        <taxon>Clastopteridae</taxon>
        <taxon>Clastoptera</taxon>
    </lineage>
</organism>
<dbReference type="EMBL" id="GEDC01009991">
    <property type="protein sequence ID" value="JAS27307.1"/>
    <property type="molecule type" value="Transcribed_RNA"/>
</dbReference>
<dbReference type="InterPro" id="IPR001214">
    <property type="entry name" value="SET_dom"/>
</dbReference>
<name>A0A1B6DNR1_9HEMI</name>
<dbReference type="InterPro" id="IPR046341">
    <property type="entry name" value="SET_dom_sf"/>
</dbReference>
<dbReference type="Pfam" id="PF01753">
    <property type="entry name" value="zf-MYND"/>
    <property type="match status" value="1"/>
</dbReference>
<dbReference type="EMBL" id="GEDC01000606">
    <property type="protein sequence ID" value="JAS36692.1"/>
    <property type="molecule type" value="Transcribed_RNA"/>
</dbReference>
<dbReference type="PANTHER" id="PTHR12197">
    <property type="entry name" value="HISTONE-LYSINE N-METHYLTRANSFERASE SMYD"/>
    <property type="match status" value="1"/>
</dbReference>
<evidence type="ECO:0000256" key="1">
    <source>
        <dbReference type="ARBA" id="ARBA00022723"/>
    </source>
</evidence>
<gene>
    <name evidence="8" type="ORF">g.30990</name>
    <name evidence="7" type="ORF">g.30991</name>
</gene>
<keyword evidence="2 4" id="KW-0863">Zinc-finger</keyword>
<dbReference type="Gene3D" id="6.10.140.2220">
    <property type="match status" value="1"/>
</dbReference>
<dbReference type="InterPro" id="IPR011990">
    <property type="entry name" value="TPR-like_helical_dom_sf"/>
</dbReference>
<evidence type="ECO:0000256" key="2">
    <source>
        <dbReference type="ARBA" id="ARBA00022771"/>
    </source>
</evidence>
<dbReference type="GO" id="GO:0008757">
    <property type="term" value="F:S-adenosylmethionine-dependent methyltransferase activity"/>
    <property type="evidence" value="ECO:0007669"/>
    <property type="project" value="UniProtKB-ARBA"/>
</dbReference>
<reference evidence="7" key="1">
    <citation type="submission" date="2015-12" db="EMBL/GenBank/DDBJ databases">
        <title>De novo transcriptome assembly of four potential Pierce s Disease insect vectors from Arizona vineyards.</title>
        <authorList>
            <person name="Tassone E.E."/>
        </authorList>
    </citation>
    <scope>NUCLEOTIDE SEQUENCE</scope>
</reference>
<evidence type="ECO:0000259" key="5">
    <source>
        <dbReference type="PROSITE" id="PS50280"/>
    </source>
</evidence>
<proteinExistence type="predicted"/>
<dbReference type="GO" id="GO:0008276">
    <property type="term" value="F:protein methyltransferase activity"/>
    <property type="evidence" value="ECO:0007669"/>
    <property type="project" value="UniProtKB-ARBA"/>
</dbReference>
<evidence type="ECO:0000259" key="6">
    <source>
        <dbReference type="PROSITE" id="PS50865"/>
    </source>
</evidence>
<keyword evidence="3" id="KW-0862">Zinc</keyword>
<evidence type="ECO:0000313" key="7">
    <source>
        <dbReference type="EMBL" id="JAS27307.1"/>
    </source>
</evidence>
<evidence type="ECO:0000256" key="3">
    <source>
        <dbReference type="ARBA" id="ARBA00022833"/>
    </source>
</evidence>
<dbReference type="Gene3D" id="1.25.40.10">
    <property type="entry name" value="Tetratricopeptide repeat domain"/>
    <property type="match status" value="1"/>
</dbReference>
<dbReference type="Gene3D" id="2.170.270.10">
    <property type="entry name" value="SET domain"/>
    <property type="match status" value="1"/>
</dbReference>
<dbReference type="PROSITE" id="PS50280">
    <property type="entry name" value="SET"/>
    <property type="match status" value="1"/>
</dbReference>
<dbReference type="GO" id="GO:0008270">
    <property type="term" value="F:zinc ion binding"/>
    <property type="evidence" value="ECO:0007669"/>
    <property type="project" value="UniProtKB-KW"/>
</dbReference>
<dbReference type="Gene3D" id="1.25.40.970">
    <property type="match status" value="1"/>
</dbReference>
<dbReference type="AlphaFoldDB" id="A0A1B6DNR1"/>
<feature type="domain" description="SET" evidence="5">
    <location>
        <begin position="1"/>
        <end position="229"/>
    </location>
</feature>
<sequence>MKSLDKRPVIKKGETILTEKPFVYILNSKFRNERCDYCLESGKLLKCSGCQYVMFCGRSCQKSAWKDHKPECLSMKKVAPKVIPDAARILGRIIHKLKNGGFQEKSFYTKTKFRMFRDLMSHYAEIKEDSKRIEHFISLNAVLQEFLGDVMIPNNVELMGMYGKLVVNGFNILDPEMSTIGTGIYLGCSVMNHSCEPTAIAVFEGTTISIRALVDFPEFEWSQVLISYVDLMNSTQWRQEELMQTYYFLCDCNRCKGISEDKFENAMVCPRTGCGTPILVSREEISENSFSLSCPLCTENITTDRCTTFFEVFDFVQMHLENMKDVAYLDVCKVCLKKQENLFYDLNLSRVKVLDLAFDSCIQLQRWEDANSYGPQLIPGYRKYYGENHPLLGILYLKLGKINNFLGKVKEAYEYLKCSEKILQITHGFGHTLYRQEFLPLMMELRFSLKNS</sequence>
<feature type="domain" description="MYND-type" evidence="6">
    <location>
        <begin position="35"/>
        <end position="72"/>
    </location>
</feature>
<dbReference type="SUPFAM" id="SSF82199">
    <property type="entry name" value="SET domain"/>
    <property type="match status" value="1"/>
</dbReference>
<dbReference type="PANTHER" id="PTHR12197:SF251">
    <property type="entry name" value="EG:BACR7C10.4 PROTEIN"/>
    <property type="match status" value="1"/>
</dbReference>
<keyword evidence="1" id="KW-0479">Metal-binding</keyword>
<accession>A0A1B6DNR1</accession>
<protein>
    <recommendedName>
        <fullName evidence="9">MYND-type domain-containing protein</fullName>
    </recommendedName>
</protein>
<evidence type="ECO:0008006" key="9">
    <source>
        <dbReference type="Google" id="ProtNLM"/>
    </source>
</evidence>
<evidence type="ECO:0000256" key="4">
    <source>
        <dbReference type="PROSITE-ProRule" id="PRU00134"/>
    </source>
</evidence>
<evidence type="ECO:0000313" key="8">
    <source>
        <dbReference type="EMBL" id="JAS36692.1"/>
    </source>
</evidence>
<dbReference type="InterPro" id="IPR002893">
    <property type="entry name" value="Znf_MYND"/>
</dbReference>
<dbReference type="GO" id="GO:0008170">
    <property type="term" value="F:N-methyltransferase activity"/>
    <property type="evidence" value="ECO:0007669"/>
    <property type="project" value="UniProtKB-ARBA"/>
</dbReference>
<dbReference type="PROSITE" id="PS50865">
    <property type="entry name" value="ZF_MYND_2"/>
    <property type="match status" value="1"/>
</dbReference>
<dbReference type="GO" id="GO:0005634">
    <property type="term" value="C:nucleus"/>
    <property type="evidence" value="ECO:0007669"/>
    <property type="project" value="TreeGrafter"/>
</dbReference>
<dbReference type="InterPro" id="IPR050869">
    <property type="entry name" value="H3K4_H4K5_MeTrfase"/>
</dbReference>
<dbReference type="PROSITE" id="PS01360">
    <property type="entry name" value="ZF_MYND_1"/>
    <property type="match status" value="1"/>
</dbReference>
<dbReference type="Gene3D" id="1.10.220.160">
    <property type="match status" value="1"/>
</dbReference>